<dbReference type="Pfam" id="PF13673">
    <property type="entry name" value="Acetyltransf_10"/>
    <property type="match status" value="1"/>
</dbReference>
<dbReference type="AlphaFoldDB" id="A0A7S8IDE4"/>
<accession>A0A7S8IDE4</accession>
<keyword evidence="1 4" id="KW-0808">Transferase</keyword>
<dbReference type="InterPro" id="IPR016181">
    <property type="entry name" value="Acyl_CoA_acyltransferase"/>
</dbReference>
<evidence type="ECO:0000259" key="3">
    <source>
        <dbReference type="PROSITE" id="PS51186"/>
    </source>
</evidence>
<gene>
    <name evidence="4" type="ORF">G4Y79_17365</name>
</gene>
<evidence type="ECO:0000313" key="4">
    <source>
        <dbReference type="EMBL" id="QPC81451.1"/>
    </source>
</evidence>
<dbReference type="SUPFAM" id="SSF55729">
    <property type="entry name" value="Acyl-CoA N-acyltransferases (Nat)"/>
    <property type="match status" value="1"/>
</dbReference>
<dbReference type="Gene3D" id="3.40.630.30">
    <property type="match status" value="1"/>
</dbReference>
<dbReference type="Proteomes" id="UP000594468">
    <property type="component" value="Chromosome"/>
</dbReference>
<keyword evidence="5" id="KW-1185">Reference proteome</keyword>
<protein>
    <submittedName>
        <fullName evidence="4">GNAT family N-acetyltransferase</fullName>
    </submittedName>
</protein>
<evidence type="ECO:0000313" key="5">
    <source>
        <dbReference type="Proteomes" id="UP000594468"/>
    </source>
</evidence>
<evidence type="ECO:0000256" key="1">
    <source>
        <dbReference type="ARBA" id="ARBA00022679"/>
    </source>
</evidence>
<sequence length="150" mass="16834">MTIRFFQPEDATACSALVRRCIPLMQGMNTAAMQFVIDEATPKGILSDAAKGQAVVDVLEGQVVGMGMLLESEIKRVYIDPAYHRQGIGRRVMAALEDVAREQALPSIRIEASLNGIPFYEQLGYVQQEIEIFRLGEVEFHYMHMLKTLE</sequence>
<dbReference type="InterPro" id="IPR050832">
    <property type="entry name" value="Bact_Acetyltransf"/>
</dbReference>
<dbReference type="KEGG" id="pmet:G4Y79_17365"/>
<dbReference type="PANTHER" id="PTHR43877">
    <property type="entry name" value="AMINOALKYLPHOSPHONATE N-ACETYLTRANSFERASE-RELATED-RELATED"/>
    <property type="match status" value="1"/>
</dbReference>
<dbReference type="InterPro" id="IPR000182">
    <property type="entry name" value="GNAT_dom"/>
</dbReference>
<name>A0A7S8IDE4_9CHLR</name>
<keyword evidence="2" id="KW-0012">Acyltransferase</keyword>
<dbReference type="EMBL" id="CP062983">
    <property type="protein sequence ID" value="QPC81451.1"/>
    <property type="molecule type" value="Genomic_DNA"/>
</dbReference>
<dbReference type="GO" id="GO:0016747">
    <property type="term" value="F:acyltransferase activity, transferring groups other than amino-acyl groups"/>
    <property type="evidence" value="ECO:0007669"/>
    <property type="project" value="InterPro"/>
</dbReference>
<dbReference type="PROSITE" id="PS51186">
    <property type="entry name" value="GNAT"/>
    <property type="match status" value="1"/>
</dbReference>
<dbReference type="RefSeq" id="WP_195169524.1">
    <property type="nucleotide sequence ID" value="NZ_CP062983.1"/>
</dbReference>
<organism evidence="4 5">
    <name type="scientific">Phototrophicus methaneseepsis</name>
    <dbReference type="NCBI Taxonomy" id="2710758"/>
    <lineage>
        <taxon>Bacteria</taxon>
        <taxon>Bacillati</taxon>
        <taxon>Chloroflexota</taxon>
        <taxon>Candidatus Thermofontia</taxon>
        <taxon>Phototrophicales</taxon>
        <taxon>Phototrophicaceae</taxon>
        <taxon>Phototrophicus</taxon>
    </lineage>
</organism>
<dbReference type="CDD" id="cd04301">
    <property type="entry name" value="NAT_SF"/>
    <property type="match status" value="1"/>
</dbReference>
<evidence type="ECO:0000256" key="2">
    <source>
        <dbReference type="ARBA" id="ARBA00023315"/>
    </source>
</evidence>
<proteinExistence type="predicted"/>
<reference evidence="4 5" key="1">
    <citation type="submission" date="2020-02" db="EMBL/GenBank/DDBJ databases">
        <authorList>
            <person name="Zheng R.K."/>
            <person name="Sun C.M."/>
        </authorList>
    </citation>
    <scope>NUCLEOTIDE SEQUENCE [LARGE SCALE GENOMIC DNA]</scope>
    <source>
        <strain evidence="5">rifampicinis</strain>
    </source>
</reference>
<feature type="domain" description="N-acetyltransferase" evidence="3">
    <location>
        <begin position="1"/>
        <end position="150"/>
    </location>
</feature>